<gene>
    <name evidence="1" type="ORF">CFP56_005576</name>
</gene>
<keyword evidence="2" id="KW-1185">Reference proteome</keyword>
<organism evidence="1 2">
    <name type="scientific">Quercus suber</name>
    <name type="common">Cork oak</name>
    <dbReference type="NCBI Taxonomy" id="58331"/>
    <lineage>
        <taxon>Eukaryota</taxon>
        <taxon>Viridiplantae</taxon>
        <taxon>Streptophyta</taxon>
        <taxon>Embryophyta</taxon>
        <taxon>Tracheophyta</taxon>
        <taxon>Spermatophyta</taxon>
        <taxon>Magnoliopsida</taxon>
        <taxon>eudicotyledons</taxon>
        <taxon>Gunneridae</taxon>
        <taxon>Pentapetalae</taxon>
        <taxon>rosids</taxon>
        <taxon>fabids</taxon>
        <taxon>Fagales</taxon>
        <taxon>Fagaceae</taxon>
        <taxon>Quercus</taxon>
    </lineage>
</organism>
<comment type="caution">
    <text evidence="1">The sequence shown here is derived from an EMBL/GenBank/DDBJ whole genome shotgun (WGS) entry which is preliminary data.</text>
</comment>
<evidence type="ECO:0000313" key="1">
    <source>
        <dbReference type="EMBL" id="KAK7848062.1"/>
    </source>
</evidence>
<name>A0AAW0L9F5_QUESU</name>
<protein>
    <submittedName>
        <fullName evidence="1">Uncharacterized protein</fullName>
    </submittedName>
</protein>
<dbReference type="Proteomes" id="UP000237347">
    <property type="component" value="Unassembled WGS sequence"/>
</dbReference>
<dbReference type="AlphaFoldDB" id="A0AAW0L9F5"/>
<accession>A0AAW0L9F5</accession>
<sequence>MAAMYRSCVAERIIRNASIVLCNNRARTVRDQAIAAAEAADGKLSAVHKRIWLIPDITAATPTTPAIIAYVTKNPVAAFPIGKYMGEKCAGRSNPGKDKGIETLGSRWSQLVDGIATWPKGHRSPFMNVKMLKLLLILL</sequence>
<proteinExistence type="predicted"/>
<dbReference type="EMBL" id="PKMF04000132">
    <property type="protein sequence ID" value="KAK7848062.1"/>
    <property type="molecule type" value="Genomic_DNA"/>
</dbReference>
<evidence type="ECO:0000313" key="2">
    <source>
        <dbReference type="Proteomes" id="UP000237347"/>
    </source>
</evidence>
<reference evidence="1 2" key="1">
    <citation type="journal article" date="2018" name="Sci. Data">
        <title>The draft genome sequence of cork oak.</title>
        <authorList>
            <person name="Ramos A.M."/>
            <person name="Usie A."/>
            <person name="Barbosa P."/>
            <person name="Barros P.M."/>
            <person name="Capote T."/>
            <person name="Chaves I."/>
            <person name="Simoes F."/>
            <person name="Abreu I."/>
            <person name="Carrasquinho I."/>
            <person name="Faro C."/>
            <person name="Guimaraes J.B."/>
            <person name="Mendonca D."/>
            <person name="Nobrega F."/>
            <person name="Rodrigues L."/>
            <person name="Saibo N.J.M."/>
            <person name="Varela M.C."/>
            <person name="Egas C."/>
            <person name="Matos J."/>
            <person name="Miguel C.M."/>
            <person name="Oliveira M.M."/>
            <person name="Ricardo C.P."/>
            <person name="Goncalves S."/>
        </authorList>
    </citation>
    <scope>NUCLEOTIDE SEQUENCE [LARGE SCALE GENOMIC DNA]</scope>
    <source>
        <strain evidence="2">cv. HL8</strain>
    </source>
</reference>